<comment type="similarity">
    <text evidence="2">Belongs to the small GTPase superfamily. Ran family.</text>
</comment>
<reference evidence="8 9" key="1">
    <citation type="journal article" date="2007" name="Nature">
        <title>Evolution of genes and genomes on the Drosophila phylogeny.</title>
        <authorList>
            <consortium name="Drosophila 12 Genomes Consortium"/>
            <person name="Clark A.G."/>
            <person name="Eisen M.B."/>
            <person name="Smith D.R."/>
            <person name="Bergman C.M."/>
            <person name="Oliver B."/>
            <person name="Markow T.A."/>
            <person name="Kaufman T.C."/>
            <person name="Kellis M."/>
            <person name="Gelbart W."/>
            <person name="Iyer V.N."/>
            <person name="Pollard D.A."/>
            <person name="Sackton T.B."/>
            <person name="Larracuente A.M."/>
            <person name="Singh N.D."/>
            <person name="Abad J.P."/>
            <person name="Abt D.N."/>
            <person name="Adryan B."/>
            <person name="Aguade M."/>
            <person name="Akashi H."/>
            <person name="Anderson W.W."/>
            <person name="Aquadro C.F."/>
            <person name="Ardell D.H."/>
            <person name="Arguello R."/>
            <person name="Artieri C.G."/>
            <person name="Barbash D.A."/>
            <person name="Barker D."/>
            <person name="Barsanti P."/>
            <person name="Batterham P."/>
            <person name="Batzoglou S."/>
            <person name="Begun D."/>
            <person name="Bhutkar A."/>
            <person name="Blanco E."/>
            <person name="Bosak S.A."/>
            <person name="Bradley R.K."/>
            <person name="Brand A.D."/>
            <person name="Brent M.R."/>
            <person name="Brooks A.N."/>
            <person name="Brown R.H."/>
            <person name="Butlin R.K."/>
            <person name="Caggese C."/>
            <person name="Calvi B.R."/>
            <person name="Bernardo de Carvalho A."/>
            <person name="Caspi A."/>
            <person name="Castrezana S."/>
            <person name="Celniker S.E."/>
            <person name="Chang J.L."/>
            <person name="Chapple C."/>
            <person name="Chatterji S."/>
            <person name="Chinwalla A."/>
            <person name="Civetta A."/>
            <person name="Clifton S.W."/>
            <person name="Comeron J.M."/>
            <person name="Costello J.C."/>
            <person name="Coyne J.A."/>
            <person name="Daub J."/>
            <person name="David R.G."/>
            <person name="Delcher A.L."/>
            <person name="Delehaunty K."/>
            <person name="Do C.B."/>
            <person name="Ebling H."/>
            <person name="Edwards K."/>
            <person name="Eickbush T."/>
            <person name="Evans J.D."/>
            <person name="Filipski A."/>
            <person name="Findeiss S."/>
            <person name="Freyhult E."/>
            <person name="Fulton L."/>
            <person name="Fulton R."/>
            <person name="Garcia A.C."/>
            <person name="Gardiner A."/>
            <person name="Garfield D.A."/>
            <person name="Garvin B.E."/>
            <person name="Gibson G."/>
            <person name="Gilbert D."/>
            <person name="Gnerre S."/>
            <person name="Godfrey J."/>
            <person name="Good R."/>
            <person name="Gotea V."/>
            <person name="Gravely B."/>
            <person name="Greenberg A.J."/>
            <person name="Griffiths-Jones S."/>
            <person name="Gross S."/>
            <person name="Guigo R."/>
            <person name="Gustafson E.A."/>
            <person name="Haerty W."/>
            <person name="Hahn M.W."/>
            <person name="Halligan D.L."/>
            <person name="Halpern A.L."/>
            <person name="Halter G.M."/>
            <person name="Han M.V."/>
            <person name="Heger A."/>
            <person name="Hillier L."/>
            <person name="Hinrichs A.S."/>
            <person name="Holmes I."/>
            <person name="Hoskins R.A."/>
            <person name="Hubisz M.J."/>
            <person name="Hultmark D."/>
            <person name="Huntley M.A."/>
            <person name="Jaffe D.B."/>
            <person name="Jagadeeshan S."/>
            <person name="Jeck W.R."/>
            <person name="Johnson J."/>
            <person name="Jones C.D."/>
            <person name="Jordan W.C."/>
            <person name="Karpen G.H."/>
            <person name="Kataoka E."/>
            <person name="Keightley P.D."/>
            <person name="Kheradpour P."/>
            <person name="Kirkness E.F."/>
            <person name="Koerich L.B."/>
            <person name="Kristiansen K."/>
            <person name="Kudrna D."/>
            <person name="Kulathinal R.J."/>
            <person name="Kumar S."/>
            <person name="Kwok R."/>
            <person name="Lander E."/>
            <person name="Langley C.H."/>
            <person name="Lapoint R."/>
            <person name="Lazzaro B.P."/>
            <person name="Lee S.J."/>
            <person name="Levesque L."/>
            <person name="Li R."/>
            <person name="Lin C.F."/>
            <person name="Lin M.F."/>
            <person name="Lindblad-Toh K."/>
            <person name="Llopart A."/>
            <person name="Long M."/>
            <person name="Low L."/>
            <person name="Lozovsky E."/>
            <person name="Lu J."/>
            <person name="Luo M."/>
            <person name="Machado C.A."/>
            <person name="Makalowski W."/>
            <person name="Marzo M."/>
            <person name="Matsuda M."/>
            <person name="Matzkin L."/>
            <person name="McAllister B."/>
            <person name="McBride C.S."/>
            <person name="McKernan B."/>
            <person name="McKernan K."/>
            <person name="Mendez-Lago M."/>
            <person name="Minx P."/>
            <person name="Mollenhauer M.U."/>
            <person name="Montooth K."/>
            <person name="Mount S.M."/>
            <person name="Mu X."/>
            <person name="Myers E."/>
            <person name="Negre B."/>
            <person name="Newfeld S."/>
            <person name="Nielsen R."/>
            <person name="Noor M.A."/>
            <person name="O'Grady P."/>
            <person name="Pachter L."/>
            <person name="Papaceit M."/>
            <person name="Parisi M.J."/>
            <person name="Parisi M."/>
            <person name="Parts L."/>
            <person name="Pedersen J.S."/>
            <person name="Pesole G."/>
            <person name="Phillippy A.M."/>
            <person name="Ponting C.P."/>
            <person name="Pop M."/>
            <person name="Porcelli D."/>
            <person name="Powell J.R."/>
            <person name="Prohaska S."/>
            <person name="Pruitt K."/>
            <person name="Puig M."/>
            <person name="Quesneville H."/>
            <person name="Ram K.R."/>
            <person name="Rand D."/>
            <person name="Rasmussen M.D."/>
            <person name="Reed L.K."/>
            <person name="Reenan R."/>
            <person name="Reily A."/>
            <person name="Remington K.A."/>
            <person name="Rieger T.T."/>
            <person name="Ritchie M.G."/>
            <person name="Robin C."/>
            <person name="Rogers Y.H."/>
            <person name="Rohde C."/>
            <person name="Rozas J."/>
            <person name="Rubenfield M.J."/>
            <person name="Ruiz A."/>
            <person name="Russo S."/>
            <person name="Salzberg S.L."/>
            <person name="Sanchez-Gracia A."/>
            <person name="Saranga D.J."/>
            <person name="Sato H."/>
            <person name="Schaeffer S.W."/>
            <person name="Schatz M.C."/>
            <person name="Schlenke T."/>
            <person name="Schwartz R."/>
            <person name="Segarra C."/>
            <person name="Singh R.S."/>
            <person name="Sirot L."/>
            <person name="Sirota M."/>
            <person name="Sisneros N.B."/>
            <person name="Smith C.D."/>
            <person name="Smith T.F."/>
            <person name="Spieth J."/>
            <person name="Stage D.E."/>
            <person name="Stark A."/>
            <person name="Stephan W."/>
            <person name="Strausberg R.L."/>
            <person name="Strempel S."/>
            <person name="Sturgill D."/>
            <person name="Sutton G."/>
            <person name="Sutton G.G."/>
            <person name="Tao W."/>
            <person name="Teichmann S."/>
            <person name="Tobari Y.N."/>
            <person name="Tomimura Y."/>
            <person name="Tsolas J.M."/>
            <person name="Valente V.L."/>
            <person name="Venter E."/>
            <person name="Venter J.C."/>
            <person name="Vicario S."/>
            <person name="Vieira F.G."/>
            <person name="Vilella A.J."/>
            <person name="Villasante A."/>
            <person name="Walenz B."/>
            <person name="Wang J."/>
            <person name="Wasserman M."/>
            <person name="Watts T."/>
            <person name="Wilson D."/>
            <person name="Wilson R.K."/>
            <person name="Wing R.A."/>
            <person name="Wolfner M.F."/>
            <person name="Wong A."/>
            <person name="Wong G.K."/>
            <person name="Wu C.I."/>
            <person name="Wu G."/>
            <person name="Yamamoto D."/>
            <person name="Yang H.P."/>
            <person name="Yang S.P."/>
            <person name="Yorke J.A."/>
            <person name="Yoshida K."/>
            <person name="Zdobnov E."/>
            <person name="Zhang P."/>
            <person name="Zhang Y."/>
            <person name="Zimin A.V."/>
            <person name="Baldwin J."/>
            <person name="Abdouelleil A."/>
            <person name="Abdulkadir J."/>
            <person name="Abebe A."/>
            <person name="Abera B."/>
            <person name="Abreu J."/>
            <person name="Acer S.C."/>
            <person name="Aftuck L."/>
            <person name="Alexander A."/>
            <person name="An P."/>
            <person name="Anderson E."/>
            <person name="Anderson S."/>
            <person name="Arachi H."/>
            <person name="Azer M."/>
            <person name="Bachantsang P."/>
            <person name="Barry A."/>
            <person name="Bayul T."/>
            <person name="Berlin A."/>
            <person name="Bessette D."/>
            <person name="Bloom T."/>
            <person name="Blye J."/>
            <person name="Boguslavskiy L."/>
            <person name="Bonnet C."/>
            <person name="Boukhgalter B."/>
            <person name="Bourzgui I."/>
            <person name="Brown A."/>
            <person name="Cahill P."/>
            <person name="Channer S."/>
            <person name="Cheshatsang Y."/>
            <person name="Chuda L."/>
            <person name="Citroen M."/>
            <person name="Collymore A."/>
            <person name="Cooke P."/>
            <person name="Costello M."/>
            <person name="D'Aco K."/>
            <person name="Daza R."/>
            <person name="De Haan G."/>
            <person name="DeGray S."/>
            <person name="DeMaso C."/>
            <person name="Dhargay N."/>
            <person name="Dooley K."/>
            <person name="Dooley E."/>
            <person name="Doricent M."/>
            <person name="Dorje P."/>
            <person name="Dorjee K."/>
            <person name="Dupes A."/>
            <person name="Elong R."/>
            <person name="Falk J."/>
            <person name="Farina A."/>
            <person name="Faro S."/>
            <person name="Ferguson D."/>
            <person name="Fisher S."/>
            <person name="Foley C.D."/>
            <person name="Franke A."/>
            <person name="Friedrich D."/>
            <person name="Gadbois L."/>
            <person name="Gearin G."/>
            <person name="Gearin C.R."/>
            <person name="Giannoukos G."/>
            <person name="Goode T."/>
            <person name="Graham J."/>
            <person name="Grandbois E."/>
            <person name="Grewal S."/>
            <person name="Gyaltsen K."/>
            <person name="Hafez N."/>
            <person name="Hagos B."/>
            <person name="Hall J."/>
            <person name="Henson C."/>
            <person name="Hollinger A."/>
            <person name="Honan T."/>
            <person name="Huard M.D."/>
            <person name="Hughes L."/>
            <person name="Hurhula B."/>
            <person name="Husby M.E."/>
            <person name="Kamat A."/>
            <person name="Kanga B."/>
            <person name="Kashin S."/>
            <person name="Khazanovich D."/>
            <person name="Kisner P."/>
            <person name="Lance K."/>
            <person name="Lara M."/>
            <person name="Lee W."/>
            <person name="Lennon N."/>
            <person name="Letendre F."/>
            <person name="LeVine R."/>
            <person name="Lipovsky A."/>
            <person name="Liu X."/>
            <person name="Liu J."/>
            <person name="Liu S."/>
            <person name="Lokyitsang T."/>
            <person name="Lokyitsang Y."/>
            <person name="Lubonja R."/>
            <person name="Lui A."/>
            <person name="MacDonald P."/>
            <person name="Magnisalis V."/>
            <person name="Maru K."/>
            <person name="Matthews C."/>
            <person name="McCusker W."/>
            <person name="McDonough S."/>
            <person name="Mehta T."/>
            <person name="Meldrim J."/>
            <person name="Meneus L."/>
            <person name="Mihai O."/>
            <person name="Mihalev A."/>
            <person name="Mihova T."/>
            <person name="Mittelman R."/>
            <person name="Mlenga V."/>
            <person name="Montmayeur A."/>
            <person name="Mulrain L."/>
            <person name="Navidi A."/>
            <person name="Naylor J."/>
            <person name="Negash T."/>
            <person name="Nguyen T."/>
            <person name="Nguyen N."/>
            <person name="Nicol R."/>
            <person name="Norbu C."/>
            <person name="Norbu N."/>
            <person name="Novod N."/>
            <person name="O'Neill B."/>
            <person name="Osman S."/>
            <person name="Markiewicz E."/>
            <person name="Oyono O.L."/>
            <person name="Patti C."/>
            <person name="Phunkhang P."/>
            <person name="Pierre F."/>
            <person name="Priest M."/>
            <person name="Raghuraman S."/>
            <person name="Rege F."/>
            <person name="Reyes R."/>
            <person name="Rise C."/>
            <person name="Rogov P."/>
            <person name="Ross K."/>
            <person name="Ryan E."/>
            <person name="Settipalli S."/>
            <person name="Shea T."/>
            <person name="Sherpa N."/>
            <person name="Shi L."/>
            <person name="Shih D."/>
            <person name="Sparrow T."/>
            <person name="Spaulding J."/>
            <person name="Stalker J."/>
            <person name="Stange-Thomann N."/>
            <person name="Stavropoulos S."/>
            <person name="Stone C."/>
            <person name="Strader C."/>
            <person name="Tesfaye S."/>
            <person name="Thomson T."/>
            <person name="Thoulutsang Y."/>
            <person name="Thoulutsang D."/>
            <person name="Topham K."/>
            <person name="Topping I."/>
            <person name="Tsamla T."/>
            <person name="Vassiliev H."/>
            <person name="Vo A."/>
            <person name="Wangchuk T."/>
            <person name="Wangdi T."/>
            <person name="Weiand M."/>
            <person name="Wilkinson J."/>
            <person name="Wilson A."/>
            <person name="Yadav S."/>
            <person name="Young G."/>
            <person name="Yu Q."/>
            <person name="Zembek L."/>
            <person name="Zhong D."/>
            <person name="Zimmer A."/>
            <person name="Zwirko Z."/>
            <person name="Jaffe D.B."/>
            <person name="Alvarez P."/>
            <person name="Brockman W."/>
            <person name="Butler J."/>
            <person name="Chin C."/>
            <person name="Gnerre S."/>
            <person name="Grabherr M."/>
            <person name="Kleber M."/>
            <person name="Mauceli E."/>
            <person name="MacCallum I."/>
        </authorList>
    </citation>
    <scope>NUCLEOTIDE SEQUENCE [LARGE SCALE GENOMIC DNA]</scope>
    <source>
        <strain evidence="9">Tucson 14024-0371.13</strain>
    </source>
</reference>
<dbReference type="EMBL" id="CH902617">
    <property type="protein sequence ID" value="EDV42957.1"/>
    <property type="molecule type" value="Genomic_DNA"/>
</dbReference>
<evidence type="ECO:0000256" key="7">
    <source>
        <dbReference type="ARBA" id="ARBA00023242"/>
    </source>
</evidence>
<evidence type="ECO:0000256" key="6">
    <source>
        <dbReference type="ARBA" id="ARBA00023134"/>
    </source>
</evidence>
<dbReference type="PANTHER" id="PTHR24071">
    <property type="entry name" value="RAN GTPASE"/>
    <property type="match status" value="1"/>
</dbReference>
<dbReference type="SMART" id="SM00176">
    <property type="entry name" value="RAN"/>
    <property type="match status" value="1"/>
</dbReference>
<evidence type="ECO:0000256" key="5">
    <source>
        <dbReference type="ARBA" id="ARBA00022927"/>
    </source>
</evidence>
<dbReference type="HOGENOM" id="CLU_041217_13_0_1"/>
<dbReference type="GO" id="GO:0003924">
    <property type="term" value="F:GTPase activity"/>
    <property type="evidence" value="ECO:0007669"/>
    <property type="project" value="InterPro"/>
</dbReference>
<keyword evidence="9" id="KW-1185">Reference proteome</keyword>
<dbReference type="eggNOG" id="KOG0096">
    <property type="taxonomic scope" value="Eukaryota"/>
</dbReference>
<evidence type="ECO:0000256" key="2">
    <source>
        <dbReference type="ARBA" id="ARBA00008028"/>
    </source>
</evidence>
<dbReference type="InParanoid" id="B3LYP2"/>
<dbReference type="SMR" id="B3LYP2"/>
<evidence type="ECO:0000256" key="3">
    <source>
        <dbReference type="ARBA" id="ARBA00022448"/>
    </source>
</evidence>
<dbReference type="AlphaFoldDB" id="B3LYP2"/>
<keyword evidence="3" id="KW-0813">Transport</keyword>
<dbReference type="OrthoDB" id="48625at2759"/>
<dbReference type="PhylomeDB" id="B3LYP2"/>
<dbReference type="GO" id="GO:0006606">
    <property type="term" value="P:protein import into nucleus"/>
    <property type="evidence" value="ECO:0007669"/>
    <property type="project" value="TreeGrafter"/>
</dbReference>
<evidence type="ECO:0000256" key="4">
    <source>
        <dbReference type="ARBA" id="ARBA00022741"/>
    </source>
</evidence>
<dbReference type="InterPro" id="IPR005225">
    <property type="entry name" value="Small_GTP-bd"/>
</dbReference>
<evidence type="ECO:0000256" key="1">
    <source>
        <dbReference type="ARBA" id="ARBA00004123"/>
    </source>
</evidence>
<dbReference type="PANTHER" id="PTHR24071:SF0">
    <property type="entry name" value="GTP-BINDING NUCLEAR PROTEIN RAN"/>
    <property type="match status" value="1"/>
</dbReference>
<gene>
    <name evidence="8" type="primary">Dana\GF18246</name>
    <name evidence="8" type="synonym">dana_GLEANR_19505</name>
    <name evidence="8" type="ORF">GF18246</name>
</gene>
<dbReference type="GeneID" id="6501024"/>
<dbReference type="PRINTS" id="PR00449">
    <property type="entry name" value="RASTRNSFRMNG"/>
</dbReference>
<dbReference type="Gene3D" id="3.40.50.300">
    <property type="entry name" value="P-loop containing nucleotide triphosphate hydrolases"/>
    <property type="match status" value="1"/>
</dbReference>
<evidence type="ECO:0000313" key="9">
    <source>
        <dbReference type="Proteomes" id="UP000007801"/>
    </source>
</evidence>
<dbReference type="PROSITE" id="PS51419">
    <property type="entry name" value="RAB"/>
    <property type="match status" value="1"/>
</dbReference>
<dbReference type="GO" id="GO:0000054">
    <property type="term" value="P:ribosomal subunit export from nucleus"/>
    <property type="evidence" value="ECO:0007669"/>
    <property type="project" value="TreeGrafter"/>
</dbReference>
<dbReference type="OMA" id="AWNMEAP"/>
<accession>B3LYP2</accession>
<dbReference type="GO" id="GO:0005737">
    <property type="term" value="C:cytoplasm"/>
    <property type="evidence" value="ECO:0007669"/>
    <property type="project" value="TreeGrafter"/>
</dbReference>
<organism evidence="8 9">
    <name type="scientific">Drosophila ananassae</name>
    <name type="common">Fruit fly</name>
    <dbReference type="NCBI Taxonomy" id="7217"/>
    <lineage>
        <taxon>Eukaryota</taxon>
        <taxon>Metazoa</taxon>
        <taxon>Ecdysozoa</taxon>
        <taxon>Arthropoda</taxon>
        <taxon>Hexapoda</taxon>
        <taxon>Insecta</taxon>
        <taxon>Pterygota</taxon>
        <taxon>Neoptera</taxon>
        <taxon>Endopterygota</taxon>
        <taxon>Diptera</taxon>
        <taxon>Brachycera</taxon>
        <taxon>Muscomorpha</taxon>
        <taxon>Ephydroidea</taxon>
        <taxon>Drosophilidae</taxon>
        <taxon>Drosophila</taxon>
        <taxon>Sophophora</taxon>
    </lineage>
</organism>
<proteinExistence type="inferred from homology"/>
<sequence>MNYKPNWSSQYTYKCLLLGNTRVGKSTFMRLLSTGNFTEEHLPTKGLMVHTLLLETNYQPLALQLWDVAGDCQHGGLHNGYYFHARCAIIMFDLSEISSAASVAEWVRELEAICGPDLPVVICGNKADLNPFPRELLLRRRGNVNYCEISCKAAWNLKEPLELLSRCLLGYSKLHLISEPIIQPVTGCEVDKQKMEGRVRDIRNRALVEEDQKGGQDGQNRHQRTKAQQYIVLN</sequence>
<name>B3LYP2_DROAN</name>
<dbReference type="InterPro" id="IPR001806">
    <property type="entry name" value="Small_GTPase"/>
</dbReference>
<keyword evidence="4" id="KW-0547">Nucleotide-binding</keyword>
<dbReference type="InterPro" id="IPR002041">
    <property type="entry name" value="Ran_GTPase"/>
</dbReference>
<evidence type="ECO:0000313" key="8">
    <source>
        <dbReference type="EMBL" id="EDV42957.1"/>
    </source>
</evidence>
<dbReference type="GO" id="GO:0005525">
    <property type="term" value="F:GTP binding"/>
    <property type="evidence" value="ECO:0007669"/>
    <property type="project" value="UniProtKB-KW"/>
</dbReference>
<dbReference type="STRING" id="7217.B3LYP2"/>
<dbReference type="SMART" id="SM00175">
    <property type="entry name" value="RAB"/>
    <property type="match status" value="1"/>
</dbReference>
<dbReference type="KEGG" id="dan:6501024"/>
<dbReference type="Proteomes" id="UP000007801">
    <property type="component" value="Unassembled WGS sequence"/>
</dbReference>
<protein>
    <submittedName>
        <fullName evidence="8">Uncharacterized protein</fullName>
    </submittedName>
</protein>
<dbReference type="SMART" id="SM00173">
    <property type="entry name" value="RAS"/>
    <property type="match status" value="1"/>
</dbReference>
<dbReference type="InterPro" id="IPR027417">
    <property type="entry name" value="P-loop_NTPase"/>
</dbReference>
<keyword evidence="5" id="KW-0653">Protein transport</keyword>
<dbReference type="GO" id="GO:0005634">
    <property type="term" value="C:nucleus"/>
    <property type="evidence" value="ECO:0007669"/>
    <property type="project" value="UniProtKB-SubCell"/>
</dbReference>
<keyword evidence="6" id="KW-0342">GTP-binding</keyword>
<keyword evidence="7" id="KW-0539">Nucleus</keyword>
<dbReference type="NCBIfam" id="TIGR00231">
    <property type="entry name" value="small_GTP"/>
    <property type="match status" value="1"/>
</dbReference>
<dbReference type="Pfam" id="PF00071">
    <property type="entry name" value="Ras"/>
    <property type="match status" value="1"/>
</dbReference>
<dbReference type="SUPFAM" id="SSF52540">
    <property type="entry name" value="P-loop containing nucleoside triphosphate hydrolases"/>
    <property type="match status" value="1"/>
</dbReference>
<comment type="subcellular location">
    <subcellularLocation>
        <location evidence="1">Nucleus</location>
    </subcellularLocation>
</comment>